<feature type="compositionally biased region" description="Basic and acidic residues" evidence="1">
    <location>
        <begin position="567"/>
        <end position="576"/>
    </location>
</feature>
<feature type="compositionally biased region" description="Low complexity" evidence="1">
    <location>
        <begin position="67"/>
        <end position="94"/>
    </location>
</feature>
<feature type="region of interest" description="Disordered" evidence="1">
    <location>
        <begin position="1"/>
        <end position="149"/>
    </location>
</feature>
<feature type="compositionally biased region" description="Basic and acidic residues" evidence="1">
    <location>
        <begin position="530"/>
        <end position="547"/>
    </location>
</feature>
<feature type="compositionally biased region" description="Polar residues" evidence="1">
    <location>
        <begin position="115"/>
        <end position="149"/>
    </location>
</feature>
<gene>
    <name evidence="2" type="ORF">QBC35DRAFT_501742</name>
</gene>
<dbReference type="PANTHER" id="PTHR13270">
    <property type="entry name" value="PROTEIN C20ORF116-RELATED"/>
    <property type="match status" value="1"/>
</dbReference>
<feature type="compositionally biased region" description="Low complexity" evidence="1">
    <location>
        <begin position="239"/>
        <end position="250"/>
    </location>
</feature>
<evidence type="ECO:0000256" key="1">
    <source>
        <dbReference type="SAM" id="MobiDB-lite"/>
    </source>
</evidence>
<accession>A0AAN6WQK8</accession>
<feature type="compositionally biased region" description="Low complexity" evidence="1">
    <location>
        <begin position="516"/>
        <end position="529"/>
    </location>
</feature>
<feature type="region of interest" description="Disordered" evidence="1">
    <location>
        <begin position="749"/>
        <end position="803"/>
    </location>
</feature>
<protein>
    <submittedName>
        <fullName evidence="2">Uncharacterized protein</fullName>
    </submittedName>
</protein>
<feature type="compositionally biased region" description="Polar residues" evidence="1">
    <location>
        <begin position="95"/>
        <end position="107"/>
    </location>
</feature>
<feature type="compositionally biased region" description="Pro residues" evidence="1">
    <location>
        <begin position="52"/>
        <end position="66"/>
    </location>
</feature>
<dbReference type="EMBL" id="MU864428">
    <property type="protein sequence ID" value="KAK4186239.1"/>
    <property type="molecule type" value="Genomic_DNA"/>
</dbReference>
<dbReference type="AlphaFoldDB" id="A0AAN6WQK8"/>
<reference evidence="2" key="2">
    <citation type="submission" date="2023-05" db="EMBL/GenBank/DDBJ databases">
        <authorList>
            <consortium name="Lawrence Berkeley National Laboratory"/>
            <person name="Steindorff A."/>
            <person name="Hensen N."/>
            <person name="Bonometti L."/>
            <person name="Westerberg I."/>
            <person name="Brannstrom I.O."/>
            <person name="Guillou S."/>
            <person name="Cros-Aarteil S."/>
            <person name="Calhoun S."/>
            <person name="Haridas S."/>
            <person name="Kuo A."/>
            <person name="Mondo S."/>
            <person name="Pangilinan J."/>
            <person name="Riley R."/>
            <person name="Labutti K."/>
            <person name="Andreopoulos B."/>
            <person name="Lipzen A."/>
            <person name="Chen C."/>
            <person name="Yanf M."/>
            <person name="Daum C."/>
            <person name="Ng V."/>
            <person name="Clum A."/>
            <person name="Ohm R."/>
            <person name="Martin F."/>
            <person name="Silar P."/>
            <person name="Natvig D."/>
            <person name="Lalanne C."/>
            <person name="Gautier V."/>
            <person name="Ament-Velasquez S.L."/>
            <person name="Kruys A."/>
            <person name="Hutchinson M.I."/>
            <person name="Powell A.J."/>
            <person name="Barry K."/>
            <person name="Miller A.N."/>
            <person name="Grigoriev I.V."/>
            <person name="Debuchy R."/>
            <person name="Gladieux P."/>
            <person name="Thoren M.H."/>
            <person name="Johannesson H."/>
        </authorList>
    </citation>
    <scope>NUCLEOTIDE SEQUENCE</scope>
    <source>
        <strain evidence="2">PSN309</strain>
    </source>
</reference>
<feature type="region of interest" description="Disordered" evidence="1">
    <location>
        <begin position="239"/>
        <end position="260"/>
    </location>
</feature>
<comment type="caution">
    <text evidence="2">The sequence shown here is derived from an EMBL/GenBank/DDBJ whole genome shotgun (WGS) entry which is preliminary data.</text>
</comment>
<feature type="region of interest" description="Disordered" evidence="1">
    <location>
        <begin position="492"/>
        <end position="734"/>
    </location>
</feature>
<sequence>MASLLTRLDTIARRGNSNNDHNSNSKSRKHPFFTEHLNHDINNNSTINLANGPPPPPQVQQHPPNPSSSSQSQPSRHTSTHSRSSGFSTASTTTWQSPTVTSPSTRQGGHVHFPQGQQRHSQPQSLSPNKHTLSPSSPSPSMRTDEPSLNLTEDQRHALEESFVAKHAELTSKAKMLLAEMQVLQPFGSLSQVALTSPSDSTQPAATEKEEEALRLDEEALSFLRAILRGKLSTAISLAASSSSSTSSSTSRDKDIRPTKPVRAVAREVMEKLDRQDRHGAFGVVVEDFRSLIPVSDSGNASEDLHKMGAATLKKMTDERMEFLESCLSLAPGEAKRFCQEAMMHFEHEVLLPLFAKQGEVRNEAVELPASEPPGPSHSPSGSFAAVAIAGKKEEQKVSGGKVAELGGGGGTGVGYYSNTTTFRGKIPIEDIPRERFLVTSDRFAWDMQELVREIVGRKGEMRNPVTKEMFRPEDVNKIRAHPLGRGIVVQQSPGQQRPQQPQQQKHPQPQPQHPPQQQQSQQLWQHEQQLQKEREQHLKKQQEQHRQKQQSQEANQPEGRAGAVDTKPEMEERKAGGGFPSLSIIPPTPTMTIGEMAKAAARSADTKSPKMPKKMKFRPVSTSSLPSPTLPKFPEKERTVSSPIVTTQPPPVPSSSAPPSLPPVLEETAAKPASLNLKPLPTMPDDKPPTPPKFTPLPAMSTEPPVPPKFIPLPAMTSSNKPPGLPSLTFSSSPPSLILPKFSSLPLGSAKTQQETSSLARAPSFRPLIPGSYPIAELDGDERVDNNGQDSERKFGPEGTHK</sequence>
<reference evidence="2" key="1">
    <citation type="journal article" date="2023" name="Mol. Phylogenet. Evol.">
        <title>Genome-scale phylogeny and comparative genomics of the fungal order Sordariales.</title>
        <authorList>
            <person name="Hensen N."/>
            <person name="Bonometti L."/>
            <person name="Westerberg I."/>
            <person name="Brannstrom I.O."/>
            <person name="Guillou S."/>
            <person name="Cros-Aarteil S."/>
            <person name="Calhoun S."/>
            <person name="Haridas S."/>
            <person name="Kuo A."/>
            <person name="Mondo S."/>
            <person name="Pangilinan J."/>
            <person name="Riley R."/>
            <person name="LaButti K."/>
            <person name="Andreopoulos B."/>
            <person name="Lipzen A."/>
            <person name="Chen C."/>
            <person name="Yan M."/>
            <person name="Daum C."/>
            <person name="Ng V."/>
            <person name="Clum A."/>
            <person name="Steindorff A."/>
            <person name="Ohm R.A."/>
            <person name="Martin F."/>
            <person name="Silar P."/>
            <person name="Natvig D.O."/>
            <person name="Lalanne C."/>
            <person name="Gautier V."/>
            <person name="Ament-Velasquez S.L."/>
            <person name="Kruys A."/>
            <person name="Hutchinson M.I."/>
            <person name="Powell A.J."/>
            <person name="Barry K."/>
            <person name="Miller A.N."/>
            <person name="Grigoriev I.V."/>
            <person name="Debuchy R."/>
            <person name="Gladieux P."/>
            <person name="Hiltunen Thoren M."/>
            <person name="Johannesson H."/>
        </authorList>
    </citation>
    <scope>NUCLEOTIDE SEQUENCE</scope>
    <source>
        <strain evidence="2">PSN309</strain>
    </source>
</reference>
<feature type="compositionally biased region" description="Low complexity" evidence="1">
    <location>
        <begin position="16"/>
        <end position="25"/>
    </location>
</feature>
<proteinExistence type="predicted"/>
<evidence type="ECO:0000313" key="3">
    <source>
        <dbReference type="Proteomes" id="UP001302126"/>
    </source>
</evidence>
<organism evidence="2 3">
    <name type="scientific">Podospora australis</name>
    <dbReference type="NCBI Taxonomy" id="1536484"/>
    <lineage>
        <taxon>Eukaryota</taxon>
        <taxon>Fungi</taxon>
        <taxon>Dikarya</taxon>
        <taxon>Ascomycota</taxon>
        <taxon>Pezizomycotina</taxon>
        <taxon>Sordariomycetes</taxon>
        <taxon>Sordariomycetidae</taxon>
        <taxon>Sordariales</taxon>
        <taxon>Podosporaceae</taxon>
        <taxon>Podospora</taxon>
    </lineage>
</organism>
<feature type="compositionally biased region" description="Basic and acidic residues" evidence="1">
    <location>
        <begin position="782"/>
        <end position="803"/>
    </location>
</feature>
<feature type="compositionally biased region" description="Polar residues" evidence="1">
    <location>
        <begin position="40"/>
        <end position="49"/>
    </location>
</feature>
<name>A0AAN6WQK8_9PEZI</name>
<feature type="compositionally biased region" description="Low complexity" evidence="1">
    <location>
        <begin position="492"/>
        <end position="508"/>
    </location>
</feature>
<evidence type="ECO:0000313" key="2">
    <source>
        <dbReference type="EMBL" id="KAK4186239.1"/>
    </source>
</evidence>
<keyword evidence="3" id="KW-1185">Reference proteome</keyword>
<feature type="compositionally biased region" description="Polar residues" evidence="1">
    <location>
        <begin position="751"/>
        <end position="760"/>
    </location>
</feature>
<dbReference type="Proteomes" id="UP001302126">
    <property type="component" value="Unassembled WGS sequence"/>
</dbReference>